<comment type="caution">
    <text evidence="1">The sequence shown here is derived from an EMBL/GenBank/DDBJ whole genome shotgun (WGS) entry which is preliminary data.</text>
</comment>
<reference evidence="1 2" key="1">
    <citation type="submission" date="2024-05" db="EMBL/GenBank/DDBJ databases">
        <authorList>
            <person name="Wallberg A."/>
        </authorList>
    </citation>
    <scope>NUCLEOTIDE SEQUENCE [LARGE SCALE GENOMIC DNA]</scope>
</reference>
<dbReference type="EMBL" id="CAXKWB010004762">
    <property type="protein sequence ID" value="CAL4075269.1"/>
    <property type="molecule type" value="Genomic_DNA"/>
</dbReference>
<keyword evidence="2" id="KW-1185">Reference proteome</keyword>
<sequence>RFVRFSQNMNWINARALCRRNGLDLYEPYNSTAIAIYLDDNFSDSFYWLGARGNGTYQIWLSGGELTRDEPWYSTYYQYVGANSCLAIITHSGYPRRGGVLFGYTNQCTTRKEDVLCG</sequence>
<evidence type="ECO:0000313" key="1">
    <source>
        <dbReference type="EMBL" id="CAL4075269.1"/>
    </source>
</evidence>
<feature type="non-terminal residue" evidence="1">
    <location>
        <position position="1"/>
    </location>
</feature>
<accession>A0AAV2Q980</accession>
<protein>
    <recommendedName>
        <fullName evidence="3">C-type lectin domain-containing protein</fullName>
    </recommendedName>
</protein>
<dbReference type="CDD" id="cd00037">
    <property type="entry name" value="CLECT"/>
    <property type="match status" value="1"/>
</dbReference>
<dbReference type="InterPro" id="IPR016187">
    <property type="entry name" value="CTDL_fold"/>
</dbReference>
<proteinExistence type="predicted"/>
<dbReference type="Proteomes" id="UP001497623">
    <property type="component" value="Unassembled WGS sequence"/>
</dbReference>
<dbReference type="Gene3D" id="3.10.100.10">
    <property type="entry name" value="Mannose-Binding Protein A, subunit A"/>
    <property type="match status" value="1"/>
</dbReference>
<dbReference type="SUPFAM" id="SSF56436">
    <property type="entry name" value="C-type lectin-like"/>
    <property type="match status" value="1"/>
</dbReference>
<name>A0AAV2Q980_MEGNR</name>
<organism evidence="1 2">
    <name type="scientific">Meganyctiphanes norvegica</name>
    <name type="common">Northern krill</name>
    <name type="synonym">Thysanopoda norvegica</name>
    <dbReference type="NCBI Taxonomy" id="48144"/>
    <lineage>
        <taxon>Eukaryota</taxon>
        <taxon>Metazoa</taxon>
        <taxon>Ecdysozoa</taxon>
        <taxon>Arthropoda</taxon>
        <taxon>Crustacea</taxon>
        <taxon>Multicrustacea</taxon>
        <taxon>Malacostraca</taxon>
        <taxon>Eumalacostraca</taxon>
        <taxon>Eucarida</taxon>
        <taxon>Euphausiacea</taxon>
        <taxon>Euphausiidae</taxon>
        <taxon>Meganyctiphanes</taxon>
    </lineage>
</organism>
<dbReference type="AlphaFoldDB" id="A0AAV2Q980"/>
<gene>
    <name evidence="1" type="ORF">MNOR_LOCUS9737</name>
</gene>
<evidence type="ECO:0008006" key="3">
    <source>
        <dbReference type="Google" id="ProtNLM"/>
    </source>
</evidence>
<dbReference type="InterPro" id="IPR016186">
    <property type="entry name" value="C-type_lectin-like/link_sf"/>
</dbReference>
<evidence type="ECO:0000313" key="2">
    <source>
        <dbReference type="Proteomes" id="UP001497623"/>
    </source>
</evidence>